<proteinExistence type="inferred from homology"/>
<evidence type="ECO:0000313" key="5">
    <source>
        <dbReference type="Proteomes" id="UP001354931"/>
    </source>
</evidence>
<dbReference type="Gene3D" id="2.30.110.10">
    <property type="entry name" value="Electron Transport, Fmn-binding Protein, Chain A"/>
    <property type="match status" value="1"/>
</dbReference>
<keyword evidence="5" id="KW-1185">Reference proteome</keyword>
<dbReference type="RefSeq" id="WP_326021957.1">
    <property type="nucleotide sequence ID" value="NZ_JAOZYC010000164.1"/>
</dbReference>
<dbReference type="PANTHER" id="PTHR30466:SF11">
    <property type="entry name" value="FLAVIN-DEPENDENT MONOOXYGENASE, REDUCTASE SUBUNIT HSAB"/>
    <property type="match status" value="1"/>
</dbReference>
<gene>
    <name evidence="4" type="ORF">OKJ99_33765</name>
</gene>
<dbReference type="InterPro" id="IPR002563">
    <property type="entry name" value="Flavin_Rdtase-like_dom"/>
</dbReference>
<dbReference type="Pfam" id="PF07366">
    <property type="entry name" value="SnoaL"/>
    <property type="match status" value="1"/>
</dbReference>
<dbReference type="PANTHER" id="PTHR30466">
    <property type="entry name" value="FLAVIN REDUCTASE"/>
    <property type="match status" value="1"/>
</dbReference>
<comment type="similarity">
    <text evidence="1">Belongs to the non-flavoprotein flavin reductase family.</text>
</comment>
<dbReference type="SUPFAM" id="SSF50475">
    <property type="entry name" value="FMN-binding split barrel"/>
    <property type="match status" value="1"/>
</dbReference>
<sequence length="309" mass="32910">MSLTLEHATDRPARLRAAWDAAWNRGEVDALDAVLSPGYVRRRGPAGTAQDRAGFKDSISAVREAFPDLHTEIEDLVVDGDRLAVRWRSTGRHTDTFMGVPPTGRPVEVSGATFARFDGDTVTEESVTFDSRQLLEALGIITTAHEAAVDADLVKGVHRKFITGVTVVTTDDDGTPKGLAVNAFSSISLDPPMVLVCVQRSSSTHPALHRATHIGINILAADQLDVAKVFASKGTDKFAALDWAPGEHGAPLLDGSAARLEVEIGERLEAGSHTVFTGRVVSAGHSELAPLVYSGGGFFDISQTAPLPW</sequence>
<dbReference type="Pfam" id="PF01613">
    <property type="entry name" value="Flavin_Reduct"/>
    <property type="match status" value="1"/>
</dbReference>
<name>A0ABU6FEK2_9ACTN</name>
<accession>A0ABU6FEK2</accession>
<dbReference type="InterPro" id="IPR050268">
    <property type="entry name" value="NADH-dep_flavin_reductase"/>
</dbReference>
<dbReference type="InterPro" id="IPR032710">
    <property type="entry name" value="NTF2-like_dom_sf"/>
</dbReference>
<evidence type="ECO:0000259" key="3">
    <source>
        <dbReference type="SMART" id="SM00903"/>
    </source>
</evidence>
<dbReference type="Proteomes" id="UP001354931">
    <property type="component" value="Unassembled WGS sequence"/>
</dbReference>
<dbReference type="SUPFAM" id="SSF54427">
    <property type="entry name" value="NTF2-like"/>
    <property type="match status" value="1"/>
</dbReference>
<dbReference type="InterPro" id="IPR009959">
    <property type="entry name" value="Cyclase_SnoaL-like"/>
</dbReference>
<keyword evidence="2" id="KW-0560">Oxidoreductase</keyword>
<comment type="caution">
    <text evidence="4">The sequence shown here is derived from an EMBL/GenBank/DDBJ whole genome shotgun (WGS) entry which is preliminary data.</text>
</comment>
<feature type="domain" description="Flavin reductase like" evidence="3">
    <location>
        <begin position="158"/>
        <end position="300"/>
    </location>
</feature>
<dbReference type="InterPro" id="IPR012349">
    <property type="entry name" value="Split_barrel_FMN-bd"/>
</dbReference>
<organism evidence="4 5">
    <name type="scientific">Streptomyces endophyticus</name>
    <dbReference type="NCBI Taxonomy" id="714166"/>
    <lineage>
        <taxon>Bacteria</taxon>
        <taxon>Bacillati</taxon>
        <taxon>Actinomycetota</taxon>
        <taxon>Actinomycetes</taxon>
        <taxon>Kitasatosporales</taxon>
        <taxon>Streptomycetaceae</taxon>
        <taxon>Streptomyces</taxon>
    </lineage>
</organism>
<dbReference type="SMART" id="SM00903">
    <property type="entry name" value="Flavin_Reduct"/>
    <property type="match status" value="1"/>
</dbReference>
<evidence type="ECO:0000256" key="1">
    <source>
        <dbReference type="ARBA" id="ARBA00008898"/>
    </source>
</evidence>
<evidence type="ECO:0000256" key="2">
    <source>
        <dbReference type="ARBA" id="ARBA00023002"/>
    </source>
</evidence>
<reference evidence="4 5" key="1">
    <citation type="submission" date="2022-10" db="EMBL/GenBank/DDBJ databases">
        <authorList>
            <person name="Xie J."/>
            <person name="Shen N."/>
        </authorList>
    </citation>
    <scope>NUCLEOTIDE SEQUENCE [LARGE SCALE GENOMIC DNA]</scope>
    <source>
        <strain evidence="4 5">YIM65594</strain>
    </source>
</reference>
<dbReference type="Gene3D" id="3.10.450.50">
    <property type="match status" value="1"/>
</dbReference>
<protein>
    <submittedName>
        <fullName evidence="4">Flavin reductase</fullName>
    </submittedName>
</protein>
<dbReference type="EMBL" id="JAOZYC010000164">
    <property type="protein sequence ID" value="MEB8342473.1"/>
    <property type="molecule type" value="Genomic_DNA"/>
</dbReference>
<evidence type="ECO:0000313" key="4">
    <source>
        <dbReference type="EMBL" id="MEB8342473.1"/>
    </source>
</evidence>